<dbReference type="EMBL" id="OX597831">
    <property type="protein sequence ID" value="CAI9735942.1"/>
    <property type="molecule type" value="Genomic_DNA"/>
</dbReference>
<organism evidence="1 2">
    <name type="scientific">Octopus vulgaris</name>
    <name type="common">Common octopus</name>
    <dbReference type="NCBI Taxonomy" id="6645"/>
    <lineage>
        <taxon>Eukaryota</taxon>
        <taxon>Metazoa</taxon>
        <taxon>Spiralia</taxon>
        <taxon>Lophotrochozoa</taxon>
        <taxon>Mollusca</taxon>
        <taxon>Cephalopoda</taxon>
        <taxon>Coleoidea</taxon>
        <taxon>Octopodiformes</taxon>
        <taxon>Octopoda</taxon>
        <taxon>Incirrata</taxon>
        <taxon>Octopodidae</taxon>
        <taxon>Octopus</taxon>
    </lineage>
</organism>
<protein>
    <submittedName>
        <fullName evidence="1">Uncharacterized protein</fullName>
    </submittedName>
</protein>
<reference evidence="1" key="1">
    <citation type="submission" date="2023-08" db="EMBL/GenBank/DDBJ databases">
        <authorList>
            <person name="Alioto T."/>
            <person name="Alioto T."/>
            <person name="Gomez Garrido J."/>
        </authorList>
    </citation>
    <scope>NUCLEOTIDE SEQUENCE</scope>
</reference>
<dbReference type="Proteomes" id="UP001162480">
    <property type="component" value="Chromosome 18"/>
</dbReference>
<name>A0AA36BLH9_OCTVU</name>
<sequence>MTVVVYSDIIDIMRGVIYSDIRYTVGDMVYNHCASCDVLISQILALSAPLKRQIPDKFSKISPRFCHGQKFFEKHDVNSAPFQVITFDNGKLSSYQEQNKTLTILADNRSSSKKNER</sequence>
<evidence type="ECO:0000313" key="1">
    <source>
        <dbReference type="EMBL" id="CAI9735942.1"/>
    </source>
</evidence>
<dbReference type="AlphaFoldDB" id="A0AA36BLH9"/>
<proteinExistence type="predicted"/>
<gene>
    <name evidence="1" type="ORF">OCTVUL_1B010769</name>
</gene>
<keyword evidence="2" id="KW-1185">Reference proteome</keyword>
<accession>A0AA36BLH9</accession>
<evidence type="ECO:0000313" key="2">
    <source>
        <dbReference type="Proteomes" id="UP001162480"/>
    </source>
</evidence>